<proteinExistence type="predicted"/>
<evidence type="ECO:0000313" key="1">
    <source>
        <dbReference type="EMBL" id="AKM07301.1"/>
    </source>
</evidence>
<dbReference type="RefSeq" id="WP_053043971.1">
    <property type="nucleotide sequence ID" value="NZ_CP011805.1"/>
</dbReference>
<gene>
    <name evidence="1" type="ORF">AM2010_1227</name>
</gene>
<reference evidence="1 2" key="1">
    <citation type="submission" date="2015-06" db="EMBL/GenBank/DDBJ databases">
        <authorList>
            <person name="Kim K.M."/>
        </authorList>
    </citation>
    <scope>NUCLEOTIDE SEQUENCE [LARGE SCALE GENOMIC DNA]</scope>
    <source>
        <strain evidence="1 2">KCTC 22370</strain>
    </source>
</reference>
<dbReference type="KEGG" id="amx:AM2010_1227"/>
<dbReference type="OrthoDB" id="7550365at2"/>
<keyword evidence="2" id="KW-1185">Reference proteome</keyword>
<dbReference type="Proteomes" id="UP000037643">
    <property type="component" value="Chromosome"/>
</dbReference>
<dbReference type="AlphaFoldDB" id="A0A0G3X9J2"/>
<evidence type="ECO:0000313" key="2">
    <source>
        <dbReference type="Proteomes" id="UP000037643"/>
    </source>
</evidence>
<evidence type="ECO:0008006" key="3">
    <source>
        <dbReference type="Google" id="ProtNLM"/>
    </source>
</evidence>
<accession>A0A0G3X9J2</accession>
<sequence>MATDAEKPAMRAAPICSALLFVFALAGCSEGRAPSEQLRDATERLVEEAAGETMLEGAAGPYAPRDECAGLPGAAAFRRELSGAVEARDADALLKLAAPDVKLDFGGGFGAEELRRRLDTPDAALWQELAALLPLGCAAEGQASMTIPWYFAQPIDEVDPMTGMMVTGRNVPVRVTAAADAEPVHEVSWNVVELVGGYVPNAPFQHVATVDGTRGYIATDRLRSLIDYRLIASSRDGKWSITSLVAGD</sequence>
<dbReference type="PROSITE" id="PS51257">
    <property type="entry name" value="PROKAR_LIPOPROTEIN"/>
    <property type="match status" value="1"/>
</dbReference>
<dbReference type="EMBL" id="CP011805">
    <property type="protein sequence ID" value="AKM07301.1"/>
    <property type="molecule type" value="Genomic_DNA"/>
</dbReference>
<protein>
    <recommendedName>
        <fullName evidence="3">SH3 domain-containing protein</fullName>
    </recommendedName>
</protein>
<dbReference type="STRING" id="543877.AM2010_1227"/>
<dbReference type="PATRIC" id="fig|543877.4.peg.1245"/>
<name>A0A0G3X9J2_9SPHN</name>
<organism evidence="1 2">
    <name type="scientific">Pelagerythrobacter marensis</name>
    <dbReference type="NCBI Taxonomy" id="543877"/>
    <lineage>
        <taxon>Bacteria</taxon>
        <taxon>Pseudomonadati</taxon>
        <taxon>Pseudomonadota</taxon>
        <taxon>Alphaproteobacteria</taxon>
        <taxon>Sphingomonadales</taxon>
        <taxon>Erythrobacteraceae</taxon>
        <taxon>Pelagerythrobacter</taxon>
    </lineage>
</organism>